<organism evidence="9 10">
    <name type="scientific">Oceanisphaera pacifica</name>
    <dbReference type="NCBI Taxonomy" id="2818389"/>
    <lineage>
        <taxon>Bacteria</taxon>
        <taxon>Pseudomonadati</taxon>
        <taxon>Pseudomonadota</taxon>
        <taxon>Gammaproteobacteria</taxon>
        <taxon>Aeromonadales</taxon>
        <taxon>Aeromonadaceae</taxon>
        <taxon>Oceanisphaera</taxon>
    </lineage>
</organism>
<name>A0ABS3NHS6_9GAMM</name>
<evidence type="ECO:0000313" key="10">
    <source>
        <dbReference type="Proteomes" id="UP000664882"/>
    </source>
</evidence>
<comment type="subcellular location">
    <subcellularLocation>
        <location evidence="1">Endomembrane system</location>
        <topology evidence="1">Multi-pass membrane protein</topology>
    </subcellularLocation>
</comment>
<evidence type="ECO:0000256" key="3">
    <source>
        <dbReference type="ARBA" id="ARBA00022692"/>
    </source>
</evidence>
<protein>
    <submittedName>
        <fullName evidence="9">Mechanosensitive ion channel</fullName>
    </submittedName>
</protein>
<evidence type="ECO:0000256" key="6">
    <source>
        <dbReference type="SAM" id="Phobius"/>
    </source>
</evidence>
<evidence type="ECO:0000256" key="2">
    <source>
        <dbReference type="ARBA" id="ARBA00008017"/>
    </source>
</evidence>
<feature type="transmembrane region" description="Helical" evidence="6">
    <location>
        <begin position="150"/>
        <end position="167"/>
    </location>
</feature>
<comment type="similarity">
    <text evidence="2">Belongs to the MscS (TC 1.A.23) family.</text>
</comment>
<dbReference type="SUPFAM" id="SSF50182">
    <property type="entry name" value="Sm-like ribonucleoproteins"/>
    <property type="match status" value="1"/>
</dbReference>
<keyword evidence="4 6" id="KW-1133">Transmembrane helix</keyword>
<feature type="transmembrane region" description="Helical" evidence="6">
    <location>
        <begin position="107"/>
        <end position="129"/>
    </location>
</feature>
<feature type="domain" description="Mechanosensitive ion channel MscS" evidence="7">
    <location>
        <begin position="191"/>
        <end position="259"/>
    </location>
</feature>
<dbReference type="InterPro" id="IPR010920">
    <property type="entry name" value="LSM_dom_sf"/>
</dbReference>
<gene>
    <name evidence="9" type="ORF">J3U76_10900</name>
</gene>
<keyword evidence="10" id="KW-1185">Reference proteome</keyword>
<dbReference type="InterPro" id="IPR006685">
    <property type="entry name" value="MscS_channel_2nd"/>
</dbReference>
<evidence type="ECO:0000256" key="4">
    <source>
        <dbReference type="ARBA" id="ARBA00022989"/>
    </source>
</evidence>
<reference evidence="9 10" key="1">
    <citation type="submission" date="2021-03" db="EMBL/GenBank/DDBJ databases">
        <title>Oceanisphaera sp. nov., isolated from the intestine.</title>
        <authorList>
            <person name="Zhao L.-H."/>
            <person name="Shi L.-F."/>
        </authorList>
    </citation>
    <scope>NUCLEOTIDE SEQUENCE [LARGE SCALE GENOMIC DNA]</scope>
    <source>
        <strain evidence="9 10">DM8</strain>
    </source>
</reference>
<sequence>MNETSDLENLVMPVLDKYVPQYSDLLYTAAALLLIAILSAVIHFLLHKVILAWVESRAKSDRRVWRKAFFARKLYSRIALLLQGIIIYTQAGLWLESSSGLLPLIQSVAHIWILSYSLLVLFSLLDSLLDIFQYKPSMINFPLRGIFQSIKLMASIFIGLLVISTLIGKSPLILLSGLGAMTAVLMLVFKDPILGLVAGIQLSANNMLTVGDWLEMPKYGANGAVIDIGLTTVKVQNWDNTITTIPTYALISDSFINWRGMSESGGRRLMRNILIDSSSVRFLEEADIERLRRTQMLAPYLDKKMAELAEYNDQMQPDLTSLANGRRLTNLGTFRVYLETLLQNHPDIHQRMLLLVRQLEQTPNGIPVQVYAFTKSTGWVNYEATQGDIFDHIFAVLPEFGLRAHESPTGYDMRMLAGGHSAADSTAQNIYTKHTK</sequence>
<feature type="transmembrane region" description="Helical" evidence="6">
    <location>
        <begin position="173"/>
        <end position="189"/>
    </location>
</feature>
<dbReference type="InterPro" id="IPR030192">
    <property type="entry name" value="YbdG"/>
</dbReference>
<dbReference type="InterPro" id="IPR023408">
    <property type="entry name" value="MscS_beta-dom_sf"/>
</dbReference>
<evidence type="ECO:0000256" key="5">
    <source>
        <dbReference type="ARBA" id="ARBA00023136"/>
    </source>
</evidence>
<accession>A0ABS3NHS6</accession>
<comment type="caution">
    <text evidence="9">The sequence shown here is derived from an EMBL/GenBank/DDBJ whole genome shotgun (WGS) entry which is preliminary data.</text>
</comment>
<keyword evidence="3 6" id="KW-0812">Transmembrane</keyword>
<keyword evidence="5 6" id="KW-0472">Membrane</keyword>
<dbReference type="Pfam" id="PF21082">
    <property type="entry name" value="MS_channel_3rd"/>
    <property type="match status" value="1"/>
</dbReference>
<proteinExistence type="inferred from homology"/>
<evidence type="ECO:0000259" key="7">
    <source>
        <dbReference type="Pfam" id="PF00924"/>
    </source>
</evidence>
<dbReference type="PANTHER" id="PTHR30414:SF0">
    <property type="entry name" value="MINICONDUCTANCE MECHANOSENSITIVE CHANNEL YBDG"/>
    <property type="match status" value="1"/>
</dbReference>
<evidence type="ECO:0000259" key="8">
    <source>
        <dbReference type="Pfam" id="PF21082"/>
    </source>
</evidence>
<feature type="transmembrane region" description="Helical" evidence="6">
    <location>
        <begin position="25"/>
        <end position="54"/>
    </location>
</feature>
<dbReference type="Pfam" id="PF00924">
    <property type="entry name" value="MS_channel_2nd"/>
    <property type="match status" value="1"/>
</dbReference>
<dbReference type="EMBL" id="JAGDFX010000012">
    <property type="protein sequence ID" value="MBO1520122.1"/>
    <property type="molecule type" value="Genomic_DNA"/>
</dbReference>
<dbReference type="Gene3D" id="2.30.30.60">
    <property type="match status" value="1"/>
</dbReference>
<evidence type="ECO:0000313" key="9">
    <source>
        <dbReference type="EMBL" id="MBO1520122.1"/>
    </source>
</evidence>
<dbReference type="RefSeq" id="WP_208005997.1">
    <property type="nucleotide sequence ID" value="NZ_JAGDFX010000012.1"/>
</dbReference>
<dbReference type="PANTHER" id="PTHR30414">
    <property type="entry name" value="MINICONDUCTANCE MECHANOSENSITIVE CHANNEL YBDG"/>
    <property type="match status" value="1"/>
</dbReference>
<feature type="domain" description="Mechanosensitive ion channel MscS C-terminal" evidence="8">
    <location>
        <begin position="340"/>
        <end position="402"/>
    </location>
</feature>
<dbReference type="InterPro" id="IPR049278">
    <property type="entry name" value="MS_channel_C"/>
</dbReference>
<evidence type="ECO:0000256" key="1">
    <source>
        <dbReference type="ARBA" id="ARBA00004127"/>
    </source>
</evidence>
<feature type="transmembrane region" description="Helical" evidence="6">
    <location>
        <begin position="74"/>
        <end position="95"/>
    </location>
</feature>
<dbReference type="Proteomes" id="UP000664882">
    <property type="component" value="Unassembled WGS sequence"/>
</dbReference>